<name>A0A4V1IS07_9FUNG</name>
<dbReference type="AlphaFoldDB" id="A0A4V1IS07"/>
<evidence type="ECO:0000313" key="2">
    <source>
        <dbReference type="Proteomes" id="UP000269721"/>
    </source>
</evidence>
<accession>A0A4V1IS07</accession>
<organism evidence="1 2">
    <name type="scientific">Blyttiomyces helicus</name>
    <dbReference type="NCBI Taxonomy" id="388810"/>
    <lineage>
        <taxon>Eukaryota</taxon>
        <taxon>Fungi</taxon>
        <taxon>Fungi incertae sedis</taxon>
        <taxon>Chytridiomycota</taxon>
        <taxon>Chytridiomycota incertae sedis</taxon>
        <taxon>Chytridiomycetes</taxon>
        <taxon>Chytridiomycetes incertae sedis</taxon>
        <taxon>Blyttiomyces</taxon>
    </lineage>
</organism>
<keyword evidence="2" id="KW-1185">Reference proteome</keyword>
<protein>
    <submittedName>
        <fullName evidence="1">Uncharacterized protein</fullName>
    </submittedName>
</protein>
<evidence type="ECO:0000313" key="1">
    <source>
        <dbReference type="EMBL" id="RKO91897.1"/>
    </source>
</evidence>
<sequence length="238" mass="26815">MSFSATSRITEALEKSNFYPASVHKLTPFLDPATSISHDIEQRICSLEKTIRVSATSTYIHNINIRDIDQRLRSLEKTTDSGANRTHKHIRNVNDTLHTTIRRNINALNLRIDALHSLRINDQQRINLLEKSLRHPCHKNAAMNDIIDNLHMDNAKYASKAIVSDPTRFHPASLLPASTLTITTTTYNESNLTSVPTPTISPRAASLNPAMPASTQYRDKNLKKIFSSFTTVSIDKWT</sequence>
<proteinExistence type="predicted"/>
<dbReference type="EMBL" id="KZ994856">
    <property type="protein sequence ID" value="RKO91897.1"/>
    <property type="molecule type" value="Genomic_DNA"/>
</dbReference>
<reference evidence="2" key="1">
    <citation type="journal article" date="2018" name="Nat. Microbiol.">
        <title>Leveraging single-cell genomics to expand the fungal tree of life.</title>
        <authorList>
            <person name="Ahrendt S.R."/>
            <person name="Quandt C.A."/>
            <person name="Ciobanu D."/>
            <person name="Clum A."/>
            <person name="Salamov A."/>
            <person name="Andreopoulos B."/>
            <person name="Cheng J.F."/>
            <person name="Woyke T."/>
            <person name="Pelin A."/>
            <person name="Henrissat B."/>
            <person name="Reynolds N.K."/>
            <person name="Benny G.L."/>
            <person name="Smith M.E."/>
            <person name="James T.Y."/>
            <person name="Grigoriev I.V."/>
        </authorList>
    </citation>
    <scope>NUCLEOTIDE SEQUENCE [LARGE SCALE GENOMIC DNA]</scope>
</reference>
<gene>
    <name evidence="1" type="ORF">BDK51DRAFT_38925</name>
</gene>
<dbReference type="Proteomes" id="UP000269721">
    <property type="component" value="Unassembled WGS sequence"/>
</dbReference>